<organism evidence="2 3">
    <name type="scientific">Mycena pura</name>
    <dbReference type="NCBI Taxonomy" id="153505"/>
    <lineage>
        <taxon>Eukaryota</taxon>
        <taxon>Fungi</taxon>
        <taxon>Dikarya</taxon>
        <taxon>Basidiomycota</taxon>
        <taxon>Agaricomycotina</taxon>
        <taxon>Agaricomycetes</taxon>
        <taxon>Agaricomycetidae</taxon>
        <taxon>Agaricales</taxon>
        <taxon>Marasmiineae</taxon>
        <taxon>Mycenaceae</taxon>
        <taxon>Mycena</taxon>
    </lineage>
</organism>
<feature type="region of interest" description="Disordered" evidence="1">
    <location>
        <begin position="137"/>
        <end position="214"/>
    </location>
</feature>
<evidence type="ECO:0000256" key="1">
    <source>
        <dbReference type="SAM" id="MobiDB-lite"/>
    </source>
</evidence>
<name>A0AAD6YPR3_9AGAR</name>
<sequence length="339" mass="37323">MNMTRARKMVTAPFGPVRQSTNPFEKSLLDVAPVQTSAYLASMAIISGAKSVEDVLKTINSDVHHNSLAHLDKQMKTIETKYGEDTIGCQSVDKTRSRQSGHNRMAAVIRLGRGLDHLAAHWQEQGWRDHLAAHWQEQGMSSDSGGDLGGSSERGWWQDGKDEAGWRGRGDAPANPHGSRLEPATLRRHRGRSRGSPTRAAGPHIRPDTPVVGETDVRTLRLPKDVEKCVRPTKEQVATVGSSERGWWHWQDGKDEARWRCRGDAPANPHGLCRPPIFSVILGLPAPLPSHLLRAMGAVLTVQFVPGTCFNARVKQIRMAAAAREGQKEKEATSRGLTF</sequence>
<dbReference type="EMBL" id="JARJCW010000004">
    <property type="protein sequence ID" value="KAJ7225652.1"/>
    <property type="molecule type" value="Genomic_DNA"/>
</dbReference>
<evidence type="ECO:0000313" key="3">
    <source>
        <dbReference type="Proteomes" id="UP001219525"/>
    </source>
</evidence>
<dbReference type="AlphaFoldDB" id="A0AAD6YPR3"/>
<evidence type="ECO:0000313" key="2">
    <source>
        <dbReference type="EMBL" id="KAJ7225652.1"/>
    </source>
</evidence>
<proteinExistence type="predicted"/>
<dbReference type="Proteomes" id="UP001219525">
    <property type="component" value="Unassembled WGS sequence"/>
</dbReference>
<gene>
    <name evidence="2" type="ORF">GGX14DRAFT_640123</name>
</gene>
<comment type="caution">
    <text evidence="2">The sequence shown here is derived from an EMBL/GenBank/DDBJ whole genome shotgun (WGS) entry which is preliminary data.</text>
</comment>
<feature type="compositionally biased region" description="Basic and acidic residues" evidence="1">
    <location>
        <begin position="159"/>
        <end position="170"/>
    </location>
</feature>
<reference evidence="2" key="1">
    <citation type="submission" date="2023-03" db="EMBL/GenBank/DDBJ databases">
        <title>Massive genome expansion in bonnet fungi (Mycena s.s.) driven by repeated elements and novel gene families across ecological guilds.</title>
        <authorList>
            <consortium name="Lawrence Berkeley National Laboratory"/>
            <person name="Harder C.B."/>
            <person name="Miyauchi S."/>
            <person name="Viragh M."/>
            <person name="Kuo A."/>
            <person name="Thoen E."/>
            <person name="Andreopoulos B."/>
            <person name="Lu D."/>
            <person name="Skrede I."/>
            <person name="Drula E."/>
            <person name="Henrissat B."/>
            <person name="Morin E."/>
            <person name="Kohler A."/>
            <person name="Barry K."/>
            <person name="LaButti K."/>
            <person name="Morin E."/>
            <person name="Salamov A."/>
            <person name="Lipzen A."/>
            <person name="Mereny Z."/>
            <person name="Hegedus B."/>
            <person name="Baldrian P."/>
            <person name="Stursova M."/>
            <person name="Weitz H."/>
            <person name="Taylor A."/>
            <person name="Grigoriev I.V."/>
            <person name="Nagy L.G."/>
            <person name="Martin F."/>
            <person name="Kauserud H."/>
        </authorList>
    </citation>
    <scope>NUCLEOTIDE SEQUENCE</scope>
    <source>
        <strain evidence="2">9144</strain>
    </source>
</reference>
<accession>A0AAD6YPR3</accession>
<keyword evidence="3" id="KW-1185">Reference proteome</keyword>
<protein>
    <submittedName>
        <fullName evidence="2">Uncharacterized protein</fullName>
    </submittedName>
</protein>